<dbReference type="Pfam" id="PF00005">
    <property type="entry name" value="ABC_tran"/>
    <property type="match status" value="2"/>
</dbReference>
<dbReference type="GO" id="GO:0055085">
    <property type="term" value="P:transmembrane transport"/>
    <property type="evidence" value="ECO:0007669"/>
    <property type="project" value="UniProtKB-ARBA"/>
</dbReference>
<dbReference type="NCBIfam" id="TIGR01727">
    <property type="entry name" value="oligo_HPY"/>
    <property type="match status" value="1"/>
</dbReference>
<dbReference type="GO" id="GO:0005524">
    <property type="term" value="F:ATP binding"/>
    <property type="evidence" value="ECO:0007669"/>
    <property type="project" value="UniProtKB-KW"/>
</dbReference>
<name>A0A239BEV5_9FIRM</name>
<gene>
    <name evidence="6" type="ORF">SAMN05446037_1003189</name>
</gene>
<evidence type="ECO:0000256" key="4">
    <source>
        <dbReference type="ARBA" id="ARBA00022840"/>
    </source>
</evidence>
<dbReference type="RefSeq" id="WP_089281670.1">
    <property type="nucleotide sequence ID" value="NZ_FZOJ01000003.1"/>
</dbReference>
<comment type="similarity">
    <text evidence="1">Belongs to the ABC transporter superfamily.</text>
</comment>
<dbReference type="NCBIfam" id="NF010167">
    <property type="entry name" value="PRK13648.1"/>
    <property type="match status" value="2"/>
</dbReference>
<dbReference type="InterPro" id="IPR003439">
    <property type="entry name" value="ABC_transporter-like_ATP-bd"/>
</dbReference>
<evidence type="ECO:0000313" key="6">
    <source>
        <dbReference type="EMBL" id="SNS05878.1"/>
    </source>
</evidence>
<keyword evidence="3" id="KW-0547">Nucleotide-binding</keyword>
<accession>A0A239BEV5</accession>
<dbReference type="InterPro" id="IPR013563">
    <property type="entry name" value="Oligopep_ABC_C"/>
</dbReference>
<dbReference type="Gene3D" id="3.40.50.300">
    <property type="entry name" value="P-loop containing nucleotide triphosphate hydrolases"/>
    <property type="match status" value="2"/>
</dbReference>
<dbReference type="SMART" id="SM00382">
    <property type="entry name" value="AAA"/>
    <property type="match status" value="2"/>
</dbReference>
<dbReference type="CDD" id="cd03257">
    <property type="entry name" value="ABC_NikE_OppD_transporters"/>
    <property type="match status" value="2"/>
</dbReference>
<evidence type="ECO:0000256" key="2">
    <source>
        <dbReference type="ARBA" id="ARBA00022448"/>
    </source>
</evidence>
<evidence type="ECO:0000256" key="3">
    <source>
        <dbReference type="ARBA" id="ARBA00022741"/>
    </source>
</evidence>
<dbReference type="EMBL" id="FZOJ01000003">
    <property type="protein sequence ID" value="SNS05878.1"/>
    <property type="molecule type" value="Genomic_DNA"/>
</dbReference>
<dbReference type="GO" id="GO:0016887">
    <property type="term" value="F:ATP hydrolysis activity"/>
    <property type="evidence" value="ECO:0007669"/>
    <property type="project" value="InterPro"/>
</dbReference>
<dbReference type="PROSITE" id="PS50893">
    <property type="entry name" value="ABC_TRANSPORTER_2"/>
    <property type="match status" value="2"/>
</dbReference>
<evidence type="ECO:0000256" key="1">
    <source>
        <dbReference type="ARBA" id="ARBA00005417"/>
    </source>
</evidence>
<dbReference type="AlphaFoldDB" id="A0A239BEV5"/>
<dbReference type="Pfam" id="PF08352">
    <property type="entry name" value="oligo_HPY"/>
    <property type="match status" value="1"/>
</dbReference>
<keyword evidence="4 6" id="KW-0067">ATP-binding</keyword>
<dbReference type="OrthoDB" id="9779287at2"/>
<feature type="domain" description="ABC transporter" evidence="5">
    <location>
        <begin position="6"/>
        <end position="253"/>
    </location>
</feature>
<proteinExistence type="inferred from homology"/>
<dbReference type="InterPro" id="IPR050319">
    <property type="entry name" value="ABC_transp_ATP-bind"/>
</dbReference>
<evidence type="ECO:0000259" key="5">
    <source>
        <dbReference type="PROSITE" id="PS50893"/>
    </source>
</evidence>
<dbReference type="FunFam" id="3.40.50.300:FF:000016">
    <property type="entry name" value="Oligopeptide ABC transporter ATP-binding component"/>
    <property type="match status" value="1"/>
</dbReference>
<dbReference type="InterPro" id="IPR003593">
    <property type="entry name" value="AAA+_ATPase"/>
</dbReference>
<dbReference type="PANTHER" id="PTHR43776:SF7">
    <property type="entry name" value="D,D-DIPEPTIDE TRANSPORT ATP-BINDING PROTEIN DDPF-RELATED"/>
    <property type="match status" value="1"/>
</dbReference>
<organism evidence="6 7">
    <name type="scientific">Anaerovirgula multivorans</name>
    <dbReference type="NCBI Taxonomy" id="312168"/>
    <lineage>
        <taxon>Bacteria</taxon>
        <taxon>Bacillati</taxon>
        <taxon>Bacillota</taxon>
        <taxon>Clostridia</taxon>
        <taxon>Peptostreptococcales</taxon>
        <taxon>Natronincolaceae</taxon>
        <taxon>Anaerovirgula</taxon>
    </lineage>
</organism>
<keyword evidence="7" id="KW-1185">Reference proteome</keyword>
<dbReference type="PANTHER" id="PTHR43776">
    <property type="entry name" value="TRANSPORT ATP-BINDING PROTEIN"/>
    <property type="match status" value="1"/>
</dbReference>
<dbReference type="InterPro" id="IPR017871">
    <property type="entry name" value="ABC_transporter-like_CS"/>
</dbReference>
<evidence type="ECO:0000313" key="7">
    <source>
        <dbReference type="Proteomes" id="UP000198304"/>
    </source>
</evidence>
<dbReference type="PROSITE" id="PS00211">
    <property type="entry name" value="ABC_TRANSPORTER_1"/>
    <property type="match status" value="2"/>
</dbReference>
<protein>
    <submittedName>
        <fullName evidence="6">Peptide/nickel transport system ATP-binding protein</fullName>
    </submittedName>
</protein>
<feature type="domain" description="ABC transporter" evidence="5">
    <location>
        <begin position="320"/>
        <end position="562"/>
    </location>
</feature>
<dbReference type="GO" id="GO:0015833">
    <property type="term" value="P:peptide transport"/>
    <property type="evidence" value="ECO:0007669"/>
    <property type="project" value="InterPro"/>
</dbReference>
<dbReference type="InterPro" id="IPR027417">
    <property type="entry name" value="P-loop_NTPase"/>
</dbReference>
<dbReference type="Proteomes" id="UP000198304">
    <property type="component" value="Unassembled WGS sequence"/>
</dbReference>
<dbReference type="SUPFAM" id="SSF52540">
    <property type="entry name" value="P-loop containing nucleoside triphosphate hydrolases"/>
    <property type="match status" value="2"/>
</dbReference>
<sequence>MEKQLLKVEALSVSYHDVKTTVDAVRKADFSLEKGSVLGIIGESGSGKTTIAMAIMGLLKKNAAVEGNIYYDDMKINTLSEKEKNSYRWKHIAIVYQNHLDILNPVMSIYDQITEGIRRHRTHSEKEIEKRMKELCRMVKLDEKWLCHYPHQLSGGMRQKVLIAMALCCEPDLLIVDEPTTALDAVTREEIIDLLIQLQKQKKITMLLISHDMYVMKRLSNRVLVMYEGRVLEEGFTKDVLEKPMHTYTRGLLKASLETNPYQDLWGIPGEDIENKEKGCVFYTRCVQSTQYCQSHSPTLQYISLERKVACNRGGIITLLEGKNISKTYSYKNHLTTACKNCHINIRSGEIIALIGQSGSGKTTLATILSGLLKSDTGEVYFEGKAVEGNNFTKIQQGIQIVFQDPFSASNEGFTIEEVIMEPLEILKLGSIEERIMKVKRVLEEVQLPTSQGFLERQCNSLSGGQRQRLAIARSLVMEPKLLIADEISSMLDPSTKANVLRLLKGLQNTRGFAMLYITHDLMLARKIADGVYVMKEGEIIEEGSSSKIFYHPESDYGRELLGREVEKKEIGYQS</sequence>
<keyword evidence="2" id="KW-0813">Transport</keyword>
<reference evidence="6 7" key="1">
    <citation type="submission" date="2017-06" db="EMBL/GenBank/DDBJ databases">
        <authorList>
            <person name="Kim H.J."/>
            <person name="Triplett B.A."/>
        </authorList>
    </citation>
    <scope>NUCLEOTIDE SEQUENCE [LARGE SCALE GENOMIC DNA]</scope>
    <source>
        <strain evidence="6 7">SCA</strain>
    </source>
</reference>